<dbReference type="RefSeq" id="WP_107721464.1">
    <property type="nucleotide sequence ID" value="NZ_QAZN01000006.1"/>
</dbReference>
<dbReference type="AlphaFoldDB" id="A0A2T5Q425"/>
<keyword evidence="1" id="KW-1133">Transmembrane helix</keyword>
<comment type="caution">
    <text evidence="2">The sequence shown here is derived from an EMBL/GenBank/DDBJ whole genome shotgun (WGS) entry which is preliminary data.</text>
</comment>
<name>A0A2T5Q425_LIMRT</name>
<gene>
    <name evidence="2" type="ORF">DB325_05120</name>
</gene>
<feature type="transmembrane region" description="Helical" evidence="1">
    <location>
        <begin position="39"/>
        <end position="63"/>
    </location>
</feature>
<organism evidence="2 3">
    <name type="scientific">Limosilactobacillus reuteri</name>
    <name type="common">Lactobacillus reuteri</name>
    <dbReference type="NCBI Taxonomy" id="1598"/>
    <lineage>
        <taxon>Bacteria</taxon>
        <taxon>Bacillati</taxon>
        <taxon>Bacillota</taxon>
        <taxon>Bacilli</taxon>
        <taxon>Lactobacillales</taxon>
        <taxon>Lactobacillaceae</taxon>
        <taxon>Limosilactobacillus</taxon>
    </lineage>
</organism>
<keyword evidence="1" id="KW-0472">Membrane</keyword>
<accession>A0A2T5Q425</accession>
<dbReference type="Proteomes" id="UP000244083">
    <property type="component" value="Unassembled WGS sequence"/>
</dbReference>
<keyword evidence="1" id="KW-0812">Transmembrane</keyword>
<sequence length="67" mass="7257">MRKYLKALIMIILILVLMVVGQIAPLAVADHLNFSENAAVILMTVTYPIIVIGGGCLNLPIFLDCSD</sequence>
<proteinExistence type="predicted"/>
<dbReference type="EMBL" id="QAZN01000006">
    <property type="protein sequence ID" value="PTV04177.1"/>
    <property type="molecule type" value="Genomic_DNA"/>
</dbReference>
<evidence type="ECO:0000313" key="3">
    <source>
        <dbReference type="Proteomes" id="UP000244083"/>
    </source>
</evidence>
<evidence type="ECO:0000256" key="1">
    <source>
        <dbReference type="SAM" id="Phobius"/>
    </source>
</evidence>
<protein>
    <submittedName>
        <fullName evidence="2">Uncharacterized protein</fullName>
    </submittedName>
</protein>
<reference evidence="3" key="1">
    <citation type="submission" date="2018-04" db="EMBL/GenBank/DDBJ databases">
        <title>Draft Genome Sequences of 10 Lactobacillus Species from 22 Commercial Probiotic Products.</title>
        <authorList>
            <person name="Gangiredla J."/>
            <person name="Barnaba T.J."/>
            <person name="Mammel M.K."/>
            <person name="Lacher D.W."/>
            <person name="Elkins C.A."/>
            <person name="Lampel K.A."/>
            <person name="Whitehouse C.A."/>
            <person name="Tartera C."/>
        </authorList>
    </citation>
    <scope>NUCLEOTIDE SEQUENCE [LARGE SCALE GENOMIC DNA]</scope>
    <source>
        <strain evidence="3">DS12_10</strain>
    </source>
</reference>
<evidence type="ECO:0000313" key="2">
    <source>
        <dbReference type="EMBL" id="PTV04177.1"/>
    </source>
</evidence>